<comment type="PTM">
    <text evidence="5">Phosphorylated by CheA. Phosphorylation of the N-terminal regulatory domain activates the methylesterase activity.</text>
</comment>
<feature type="active site" evidence="5 6">
    <location>
        <position position="183"/>
    </location>
</feature>
<reference evidence="10 11" key="1">
    <citation type="submission" date="2019-07" db="EMBL/GenBank/DDBJ databases">
        <title>Whole genome shotgun sequence of Reyranella soli NBRC 108950.</title>
        <authorList>
            <person name="Hosoyama A."/>
            <person name="Uohara A."/>
            <person name="Ohji S."/>
            <person name="Ichikawa N."/>
        </authorList>
    </citation>
    <scope>NUCLEOTIDE SEQUENCE [LARGE SCALE GENOMIC DNA]</scope>
    <source>
        <strain evidence="10 11">NBRC 108950</strain>
    </source>
</reference>
<dbReference type="OrthoDB" id="9793421at2"/>
<evidence type="ECO:0000256" key="4">
    <source>
        <dbReference type="ARBA" id="ARBA00048267"/>
    </source>
</evidence>
<dbReference type="InterPro" id="IPR000673">
    <property type="entry name" value="Sig_transdc_resp-reg_Me-estase"/>
</dbReference>
<feature type="modified residue" description="4-aspartylphosphate" evidence="5 7">
    <location>
        <position position="53"/>
    </location>
</feature>
<dbReference type="SUPFAM" id="SSF52738">
    <property type="entry name" value="Methylesterase CheB, C-terminal domain"/>
    <property type="match status" value="1"/>
</dbReference>
<sequence>MTKVLVVDDSALMRKLLGRIFSKEADFEVQFARNGLEALELLAAFEPDVVTLDIHMPQMDGLACLDRIMVERPCPVVMVSSLTAEGAEVTLQALRLGAIDFVAKPEGAISLHIDELTDELITKVRAASTARIRSSARLRERVRHRIGRDAPAILMEEGRRAPGRHSREPRRAVGEGLVVVGTSTGGPPALEAVLTALPAGFRWPIVVAQHMPATFTGALARRLDGVSALNVVEVVRTLQLQPGCVYIGKGDADVAIDRRPSGLVAVPVRSQADYPWHPSTDRLVRSAMDHVSPAQIVGILMTGMGSDGAEAMALLRARGGRTIAEAEETAVVWGMPGELVAAGGADWVLPLPEIAGWLTKLVP</sequence>
<dbReference type="GO" id="GO:0000156">
    <property type="term" value="F:phosphorelay response regulator activity"/>
    <property type="evidence" value="ECO:0007669"/>
    <property type="project" value="InterPro"/>
</dbReference>
<keyword evidence="1 5" id="KW-0963">Cytoplasm</keyword>
<comment type="subcellular location">
    <subcellularLocation>
        <location evidence="5">Cytoplasm</location>
    </subcellularLocation>
</comment>
<dbReference type="HAMAP" id="MF_00099">
    <property type="entry name" value="CheB_chemtxs"/>
    <property type="match status" value="1"/>
</dbReference>
<comment type="catalytic activity">
    <reaction evidence="5">
        <text>L-glutaminyl-[protein] + H2O = L-glutamyl-[protein] + NH4(+)</text>
        <dbReference type="Rhea" id="RHEA:16441"/>
        <dbReference type="Rhea" id="RHEA-COMP:10207"/>
        <dbReference type="Rhea" id="RHEA-COMP:10208"/>
        <dbReference type="ChEBI" id="CHEBI:15377"/>
        <dbReference type="ChEBI" id="CHEBI:28938"/>
        <dbReference type="ChEBI" id="CHEBI:29973"/>
        <dbReference type="ChEBI" id="CHEBI:30011"/>
        <dbReference type="EC" id="3.5.1.44"/>
    </reaction>
</comment>
<dbReference type="PIRSF" id="PIRSF000876">
    <property type="entry name" value="RR_chemtxs_CheB"/>
    <property type="match status" value="1"/>
</dbReference>
<keyword evidence="2 5" id="KW-0145">Chemotaxis</keyword>
<dbReference type="PANTHER" id="PTHR42872:SF6">
    <property type="entry name" value="PROTEIN-GLUTAMATE METHYLESTERASE_PROTEIN-GLUTAMINE GLUTAMINASE"/>
    <property type="match status" value="1"/>
</dbReference>
<evidence type="ECO:0000259" key="8">
    <source>
        <dbReference type="PROSITE" id="PS50110"/>
    </source>
</evidence>
<evidence type="ECO:0000313" key="11">
    <source>
        <dbReference type="Proteomes" id="UP000321058"/>
    </source>
</evidence>
<dbReference type="Gene3D" id="3.40.50.2300">
    <property type="match status" value="1"/>
</dbReference>
<comment type="domain">
    <text evidence="5">Contains a C-terminal catalytic domain, and an N-terminal region which modulates catalytic activity.</text>
</comment>
<comment type="caution">
    <text evidence="10">The sequence shown here is derived from an EMBL/GenBank/DDBJ whole genome shotgun (WGS) entry which is preliminary data.</text>
</comment>
<evidence type="ECO:0000259" key="9">
    <source>
        <dbReference type="PROSITE" id="PS50122"/>
    </source>
</evidence>
<comment type="function">
    <text evidence="5">Involved in chemotaxis. Part of a chemotaxis signal transduction system that modulates chemotaxis in response to various stimuli. Catalyzes the demethylation of specific methylglutamate residues introduced into the chemoreceptors (methyl-accepting chemotaxis proteins or MCP) by CheR. Also mediates the irreversible deamidation of specific glutamine residues to glutamic acid.</text>
</comment>
<comment type="similarity">
    <text evidence="5">Belongs to the CheB family.</text>
</comment>
<dbReference type="CDD" id="cd16432">
    <property type="entry name" value="CheB_Rec"/>
    <property type="match status" value="1"/>
</dbReference>
<feature type="domain" description="Response regulatory" evidence="8">
    <location>
        <begin position="3"/>
        <end position="119"/>
    </location>
</feature>
<organism evidence="10 11">
    <name type="scientific">Reyranella soli</name>
    <dbReference type="NCBI Taxonomy" id="1230389"/>
    <lineage>
        <taxon>Bacteria</taxon>
        <taxon>Pseudomonadati</taxon>
        <taxon>Pseudomonadota</taxon>
        <taxon>Alphaproteobacteria</taxon>
        <taxon>Hyphomicrobiales</taxon>
        <taxon>Reyranellaceae</taxon>
        <taxon>Reyranella</taxon>
    </lineage>
</organism>
<dbReference type="EMBL" id="BKAJ01000142">
    <property type="protein sequence ID" value="GEP59865.1"/>
    <property type="molecule type" value="Genomic_DNA"/>
</dbReference>
<keyword evidence="3 5" id="KW-0378">Hydrolase</keyword>
<accession>A0A512NLN7</accession>
<dbReference type="GO" id="GO:0008984">
    <property type="term" value="F:protein-glutamate methylesterase activity"/>
    <property type="evidence" value="ECO:0007669"/>
    <property type="project" value="UniProtKB-UniRule"/>
</dbReference>
<dbReference type="SMART" id="SM00448">
    <property type="entry name" value="REC"/>
    <property type="match status" value="1"/>
</dbReference>
<feature type="active site" evidence="5 6">
    <location>
        <position position="307"/>
    </location>
</feature>
<dbReference type="GO" id="GO:0005737">
    <property type="term" value="C:cytoplasm"/>
    <property type="evidence" value="ECO:0007669"/>
    <property type="project" value="UniProtKB-SubCell"/>
</dbReference>
<dbReference type="GO" id="GO:0050568">
    <property type="term" value="F:protein-glutamine glutaminase activity"/>
    <property type="evidence" value="ECO:0007669"/>
    <property type="project" value="UniProtKB-UniRule"/>
</dbReference>
<evidence type="ECO:0000256" key="5">
    <source>
        <dbReference type="HAMAP-Rule" id="MF_00099"/>
    </source>
</evidence>
<dbReference type="Gene3D" id="3.40.50.180">
    <property type="entry name" value="Methylesterase CheB, C-terminal domain"/>
    <property type="match status" value="1"/>
</dbReference>
<dbReference type="InterPro" id="IPR008248">
    <property type="entry name" value="CheB-like"/>
</dbReference>
<dbReference type="AlphaFoldDB" id="A0A512NLN7"/>
<dbReference type="PANTHER" id="PTHR42872">
    <property type="entry name" value="PROTEIN-GLUTAMATE METHYLESTERASE/PROTEIN-GLUTAMINE GLUTAMINASE"/>
    <property type="match status" value="1"/>
</dbReference>
<dbReference type="Pfam" id="PF01339">
    <property type="entry name" value="CheB_methylest"/>
    <property type="match status" value="1"/>
</dbReference>
<evidence type="ECO:0000256" key="7">
    <source>
        <dbReference type="PROSITE-ProRule" id="PRU00169"/>
    </source>
</evidence>
<gene>
    <name evidence="10" type="primary">cheB3</name>
    <name evidence="5" type="synonym">cheB</name>
    <name evidence="10" type="ORF">RSO01_70310</name>
</gene>
<dbReference type="Pfam" id="PF00072">
    <property type="entry name" value="Response_reg"/>
    <property type="match status" value="1"/>
</dbReference>
<dbReference type="PROSITE" id="PS50110">
    <property type="entry name" value="RESPONSE_REGULATORY"/>
    <property type="match status" value="1"/>
</dbReference>
<dbReference type="InterPro" id="IPR001789">
    <property type="entry name" value="Sig_transdc_resp-reg_receiver"/>
</dbReference>
<evidence type="ECO:0000256" key="1">
    <source>
        <dbReference type="ARBA" id="ARBA00022490"/>
    </source>
</evidence>
<protein>
    <recommendedName>
        <fullName evidence="5">Protein-glutamate methylesterase/protein-glutamine glutaminase</fullName>
        <ecNumber evidence="5">3.1.1.61</ecNumber>
        <ecNumber evidence="5">3.5.1.44</ecNumber>
    </recommendedName>
</protein>
<dbReference type="CDD" id="cd17541">
    <property type="entry name" value="REC_CheB-like"/>
    <property type="match status" value="1"/>
</dbReference>
<dbReference type="GO" id="GO:0006935">
    <property type="term" value="P:chemotaxis"/>
    <property type="evidence" value="ECO:0007669"/>
    <property type="project" value="UniProtKB-UniRule"/>
</dbReference>
<proteinExistence type="inferred from homology"/>
<dbReference type="RefSeq" id="WP_147155242.1">
    <property type="nucleotide sequence ID" value="NZ_BKAJ01000142.1"/>
</dbReference>
<feature type="active site" evidence="5 6">
    <location>
        <position position="210"/>
    </location>
</feature>
<dbReference type="PROSITE" id="PS50122">
    <property type="entry name" value="CHEB"/>
    <property type="match status" value="1"/>
</dbReference>
<dbReference type="Proteomes" id="UP000321058">
    <property type="component" value="Unassembled WGS sequence"/>
</dbReference>
<dbReference type="EC" id="3.5.1.44" evidence="5"/>
<evidence type="ECO:0000256" key="3">
    <source>
        <dbReference type="ARBA" id="ARBA00022801"/>
    </source>
</evidence>
<evidence type="ECO:0000256" key="6">
    <source>
        <dbReference type="PROSITE-ProRule" id="PRU00050"/>
    </source>
</evidence>
<dbReference type="EC" id="3.1.1.61" evidence="5"/>
<feature type="domain" description="CheB-type methylesterase" evidence="9">
    <location>
        <begin position="171"/>
        <end position="363"/>
    </location>
</feature>
<dbReference type="SUPFAM" id="SSF52172">
    <property type="entry name" value="CheY-like"/>
    <property type="match status" value="1"/>
</dbReference>
<comment type="catalytic activity">
    <reaction evidence="4 5">
        <text>[protein]-L-glutamate 5-O-methyl ester + H2O = L-glutamyl-[protein] + methanol + H(+)</text>
        <dbReference type="Rhea" id="RHEA:23236"/>
        <dbReference type="Rhea" id="RHEA-COMP:10208"/>
        <dbReference type="Rhea" id="RHEA-COMP:10311"/>
        <dbReference type="ChEBI" id="CHEBI:15377"/>
        <dbReference type="ChEBI" id="CHEBI:15378"/>
        <dbReference type="ChEBI" id="CHEBI:17790"/>
        <dbReference type="ChEBI" id="CHEBI:29973"/>
        <dbReference type="ChEBI" id="CHEBI:82795"/>
        <dbReference type="EC" id="3.1.1.61"/>
    </reaction>
</comment>
<name>A0A512NLN7_9HYPH</name>
<keyword evidence="5 7" id="KW-0597">Phosphoprotein</keyword>
<evidence type="ECO:0000256" key="2">
    <source>
        <dbReference type="ARBA" id="ARBA00022500"/>
    </source>
</evidence>
<dbReference type="InterPro" id="IPR011006">
    <property type="entry name" value="CheY-like_superfamily"/>
</dbReference>
<keyword evidence="11" id="KW-1185">Reference proteome</keyword>
<dbReference type="NCBIfam" id="NF001965">
    <property type="entry name" value="PRK00742.1"/>
    <property type="match status" value="1"/>
</dbReference>
<evidence type="ECO:0000313" key="10">
    <source>
        <dbReference type="EMBL" id="GEP59865.1"/>
    </source>
</evidence>
<dbReference type="InterPro" id="IPR035909">
    <property type="entry name" value="CheB_C"/>
</dbReference>